<accession>Q5P1Y6</accession>
<dbReference type="AlphaFoldDB" id="Q5P1Y6"/>
<dbReference type="KEGG" id="eba:ebA4501"/>
<evidence type="ECO:0000313" key="3">
    <source>
        <dbReference type="Proteomes" id="UP000006552"/>
    </source>
</evidence>
<feature type="region of interest" description="Disordered" evidence="1">
    <location>
        <begin position="1"/>
        <end position="34"/>
    </location>
</feature>
<evidence type="ECO:0000313" key="2">
    <source>
        <dbReference type="EMBL" id="CAI08678.1"/>
    </source>
</evidence>
<reference evidence="2 3" key="1">
    <citation type="journal article" date="2005" name="Arch. Microbiol.">
        <title>The genome sequence of an anaerobic aromatic-degrading denitrifying bacterium, strain EbN1.</title>
        <authorList>
            <person name="Rabus R."/>
            <person name="Kube M."/>
            <person name="Heider J."/>
            <person name="Beck A."/>
            <person name="Heitmann K."/>
            <person name="Widdel F."/>
            <person name="Reinhardt R."/>
        </authorList>
    </citation>
    <scope>NUCLEOTIDE SEQUENCE [LARGE SCALE GENOMIC DNA]</scope>
    <source>
        <strain evidence="2 3">EbN1</strain>
    </source>
</reference>
<sequence length="56" mass="5973">MAALDTSPGKPGEGNECARDDAPSRCSDATHRTKPRCVGRADVRRLPIADAAVRRP</sequence>
<gene>
    <name evidence="2" type="ORF">ebA4501</name>
</gene>
<dbReference type="HOGENOM" id="CLU_3004003_0_0_4"/>
<feature type="compositionally biased region" description="Basic and acidic residues" evidence="1">
    <location>
        <begin position="16"/>
        <end position="31"/>
    </location>
</feature>
<organism evidence="2 3">
    <name type="scientific">Aromatoleum aromaticum (strain DSM 19018 / LMG 30748 / EbN1)</name>
    <name type="common">Azoarcus sp. (strain EbN1)</name>
    <dbReference type="NCBI Taxonomy" id="76114"/>
    <lineage>
        <taxon>Bacteria</taxon>
        <taxon>Pseudomonadati</taxon>
        <taxon>Pseudomonadota</taxon>
        <taxon>Betaproteobacteria</taxon>
        <taxon>Rhodocyclales</taxon>
        <taxon>Rhodocyclaceae</taxon>
        <taxon>Aromatoleum</taxon>
    </lineage>
</organism>
<proteinExistence type="predicted"/>
<name>Q5P1Y6_AROAE</name>
<evidence type="ECO:0000256" key="1">
    <source>
        <dbReference type="SAM" id="MobiDB-lite"/>
    </source>
</evidence>
<keyword evidence="3" id="KW-1185">Reference proteome</keyword>
<dbReference type="Proteomes" id="UP000006552">
    <property type="component" value="Chromosome"/>
</dbReference>
<dbReference type="EMBL" id="CR555306">
    <property type="protein sequence ID" value="CAI08678.1"/>
    <property type="molecule type" value="Genomic_DNA"/>
</dbReference>
<protein>
    <submittedName>
        <fullName evidence="2">Uncharacterized protein</fullName>
    </submittedName>
</protein>